<dbReference type="Proteomes" id="UP000254072">
    <property type="component" value="Unassembled WGS sequence"/>
</dbReference>
<reference evidence="1 2" key="1">
    <citation type="submission" date="2018-06" db="EMBL/GenBank/DDBJ databases">
        <authorList>
            <consortium name="Pathogen Informatics"/>
            <person name="Doyle S."/>
        </authorList>
    </citation>
    <scope>NUCLEOTIDE SEQUENCE [LARGE SCALE GENOMIC DNA]</scope>
    <source>
        <strain evidence="1 2">NCTC11157</strain>
    </source>
</reference>
<gene>
    <name evidence="1" type="ORF">NCTC11157_01877</name>
</gene>
<sequence>MFFLHYYIIPYFRKQREFNIISTSLKINIKALVLAMKKRDDYK</sequence>
<proteinExistence type="predicted"/>
<evidence type="ECO:0000313" key="2">
    <source>
        <dbReference type="Proteomes" id="UP000254072"/>
    </source>
</evidence>
<organism evidence="1 2">
    <name type="scientific">Prevotella disiens</name>
    <dbReference type="NCBI Taxonomy" id="28130"/>
    <lineage>
        <taxon>Bacteria</taxon>
        <taxon>Pseudomonadati</taxon>
        <taxon>Bacteroidota</taxon>
        <taxon>Bacteroidia</taxon>
        <taxon>Bacteroidales</taxon>
        <taxon>Prevotellaceae</taxon>
        <taxon>Prevotella</taxon>
    </lineage>
</organism>
<protein>
    <submittedName>
        <fullName evidence="1">Uncharacterized protein</fullName>
    </submittedName>
</protein>
<dbReference type="EMBL" id="UGTL01000001">
    <property type="protein sequence ID" value="SUB86130.1"/>
    <property type="molecule type" value="Genomic_DNA"/>
</dbReference>
<dbReference type="AlphaFoldDB" id="A0A379E129"/>
<accession>A0A379E129</accession>
<evidence type="ECO:0000313" key="1">
    <source>
        <dbReference type="EMBL" id="SUB86130.1"/>
    </source>
</evidence>
<name>A0A379E129_9BACT</name>